<evidence type="ECO:0000313" key="3">
    <source>
        <dbReference type="EMBL" id="MFC4247924.1"/>
    </source>
</evidence>
<sequence length="447" mass="47380">MRGTALIVAIVIVTSTIGGIAAGTHHPAVAEPGSADVAAAQTADSYVVEQGSFCEPIEPLSSGETVEEFYDYRNHETHPPSVDRLYSSYGTTHLQEDDTSQLFLHEGPNGTSLVVVNDRLDGNTGGGAATFEFVGLPREAEWVVQDDDYSGATATFDAGDGWASASWIWTQHRTDGGAIRGGLDGQFAVTIHPAFNDDAEFDPADDDTVVGGDITDWDVLSGSAENPDRTSLPSLEEPVTIRSGTCDDPSITYDQTDDGLTATVGDGDDGDQVFLRPSSGPDDGVRFEQVGVTTEGEPFSVTFADRHTESAPDDAETLSSLTVTGDGTPEETETTIVFSVEKDRLEESGVEPEDLALYERAGDEWRQVPTSVHDESNESYQFVAEGSTVSSLAVAEQRQNLESSGGTGGSSTGGEDDPESMRGFGIVGSVGALLAIVWLWTTRRSSE</sequence>
<accession>A0ABD5P0R2</accession>
<keyword evidence="2" id="KW-0812">Transmembrane</keyword>
<gene>
    <name evidence="3" type="ORF">ACFOZ7_13375</name>
</gene>
<dbReference type="Proteomes" id="UP001595821">
    <property type="component" value="Unassembled WGS sequence"/>
</dbReference>
<proteinExistence type="predicted"/>
<dbReference type="NCBIfam" id="TIGR04213">
    <property type="entry name" value="PGF_pre_PGF"/>
    <property type="match status" value="1"/>
</dbReference>
<feature type="region of interest" description="Disordered" evidence="1">
    <location>
        <begin position="309"/>
        <end position="333"/>
    </location>
</feature>
<organism evidence="3 4">
    <name type="scientific">Natribaculum luteum</name>
    <dbReference type="NCBI Taxonomy" id="1586232"/>
    <lineage>
        <taxon>Archaea</taxon>
        <taxon>Methanobacteriati</taxon>
        <taxon>Methanobacteriota</taxon>
        <taxon>Stenosarchaea group</taxon>
        <taxon>Halobacteria</taxon>
        <taxon>Halobacteriales</taxon>
        <taxon>Natrialbaceae</taxon>
        <taxon>Natribaculum</taxon>
    </lineage>
</organism>
<evidence type="ECO:0000313" key="4">
    <source>
        <dbReference type="Proteomes" id="UP001595821"/>
    </source>
</evidence>
<comment type="caution">
    <text evidence="3">The sequence shown here is derived from an EMBL/GenBank/DDBJ whole genome shotgun (WGS) entry which is preliminary data.</text>
</comment>
<name>A0ABD5P0R2_9EURY</name>
<dbReference type="AlphaFoldDB" id="A0ABD5P0R2"/>
<protein>
    <submittedName>
        <fullName evidence="3">PGF-pre-PGF domain-containing protein</fullName>
    </submittedName>
</protein>
<dbReference type="GeneID" id="71855356"/>
<evidence type="ECO:0000256" key="2">
    <source>
        <dbReference type="SAM" id="Phobius"/>
    </source>
</evidence>
<evidence type="ECO:0000256" key="1">
    <source>
        <dbReference type="SAM" id="MobiDB-lite"/>
    </source>
</evidence>
<dbReference type="RefSeq" id="WP_246969277.1">
    <property type="nucleotide sequence ID" value="NZ_CP095397.1"/>
</dbReference>
<feature type="region of interest" description="Disordered" evidence="1">
    <location>
        <begin position="397"/>
        <end position="423"/>
    </location>
</feature>
<feature type="transmembrane region" description="Helical" evidence="2">
    <location>
        <begin position="421"/>
        <end position="441"/>
    </location>
</feature>
<reference evidence="3 4" key="1">
    <citation type="journal article" date="2014" name="Int. J. Syst. Evol. Microbiol.">
        <title>Complete genome sequence of Corynebacterium casei LMG S-19264T (=DSM 44701T), isolated from a smear-ripened cheese.</title>
        <authorList>
            <consortium name="US DOE Joint Genome Institute (JGI-PGF)"/>
            <person name="Walter F."/>
            <person name="Albersmeier A."/>
            <person name="Kalinowski J."/>
            <person name="Ruckert C."/>
        </authorList>
    </citation>
    <scope>NUCLEOTIDE SEQUENCE [LARGE SCALE GENOMIC DNA]</scope>
    <source>
        <strain evidence="3 4">IBRC-M 10912</strain>
    </source>
</reference>
<keyword evidence="2" id="KW-0472">Membrane</keyword>
<dbReference type="InterPro" id="IPR026453">
    <property type="entry name" value="PGF_pre_PGF"/>
</dbReference>
<dbReference type="EMBL" id="JBHSDJ010000107">
    <property type="protein sequence ID" value="MFC4247924.1"/>
    <property type="molecule type" value="Genomic_DNA"/>
</dbReference>
<keyword evidence="2" id="KW-1133">Transmembrane helix</keyword>